<proteinExistence type="predicted"/>
<dbReference type="EMBL" id="MU001671">
    <property type="protein sequence ID" value="KAF2461275.1"/>
    <property type="molecule type" value="Genomic_DNA"/>
</dbReference>
<reference evidence="2" key="1">
    <citation type="journal article" date="2020" name="Stud. Mycol.">
        <title>101 Dothideomycetes genomes: a test case for predicting lifestyles and emergence of pathogens.</title>
        <authorList>
            <person name="Haridas S."/>
            <person name="Albert R."/>
            <person name="Binder M."/>
            <person name="Bloem J."/>
            <person name="Labutti K."/>
            <person name="Salamov A."/>
            <person name="Andreopoulos B."/>
            <person name="Baker S."/>
            <person name="Barry K."/>
            <person name="Bills G."/>
            <person name="Bluhm B."/>
            <person name="Cannon C."/>
            <person name="Castanera R."/>
            <person name="Culley D."/>
            <person name="Daum C."/>
            <person name="Ezra D."/>
            <person name="Gonzalez J."/>
            <person name="Henrissat B."/>
            <person name="Kuo A."/>
            <person name="Liang C."/>
            <person name="Lipzen A."/>
            <person name="Lutzoni F."/>
            <person name="Magnuson J."/>
            <person name="Mondo S."/>
            <person name="Nolan M."/>
            <person name="Ohm R."/>
            <person name="Pangilinan J."/>
            <person name="Park H.-J."/>
            <person name="Ramirez L."/>
            <person name="Alfaro M."/>
            <person name="Sun H."/>
            <person name="Tritt A."/>
            <person name="Yoshinaga Y."/>
            <person name="Zwiers L.-H."/>
            <person name="Turgeon B."/>
            <person name="Goodwin S."/>
            <person name="Spatafora J."/>
            <person name="Crous P."/>
            <person name="Grigoriev I."/>
        </authorList>
    </citation>
    <scope>NUCLEOTIDE SEQUENCE</scope>
    <source>
        <strain evidence="2">ATCC 16933</strain>
    </source>
</reference>
<name>A0A6A6PBE8_9PEZI</name>
<feature type="region of interest" description="Disordered" evidence="1">
    <location>
        <begin position="132"/>
        <end position="155"/>
    </location>
</feature>
<dbReference type="AlphaFoldDB" id="A0A6A6PBE8"/>
<gene>
    <name evidence="2" type="ORF">BDY21DRAFT_360426</name>
</gene>
<dbReference type="Proteomes" id="UP000799766">
    <property type="component" value="Unassembled WGS sequence"/>
</dbReference>
<protein>
    <submittedName>
        <fullName evidence="2">Uncharacterized protein</fullName>
    </submittedName>
</protein>
<evidence type="ECO:0000256" key="1">
    <source>
        <dbReference type="SAM" id="MobiDB-lite"/>
    </source>
</evidence>
<feature type="compositionally biased region" description="Basic and acidic residues" evidence="1">
    <location>
        <begin position="17"/>
        <end position="31"/>
    </location>
</feature>
<feature type="region of interest" description="Disordered" evidence="1">
    <location>
        <begin position="1"/>
        <end position="45"/>
    </location>
</feature>
<accession>A0A6A6PBE8</accession>
<feature type="compositionally biased region" description="Acidic residues" evidence="1">
    <location>
        <begin position="141"/>
        <end position="150"/>
    </location>
</feature>
<evidence type="ECO:0000313" key="2">
    <source>
        <dbReference type="EMBL" id="KAF2461275.1"/>
    </source>
</evidence>
<organism evidence="2 3">
    <name type="scientific">Lineolata rhizophorae</name>
    <dbReference type="NCBI Taxonomy" id="578093"/>
    <lineage>
        <taxon>Eukaryota</taxon>
        <taxon>Fungi</taxon>
        <taxon>Dikarya</taxon>
        <taxon>Ascomycota</taxon>
        <taxon>Pezizomycotina</taxon>
        <taxon>Dothideomycetes</taxon>
        <taxon>Dothideomycetes incertae sedis</taxon>
        <taxon>Lineolatales</taxon>
        <taxon>Lineolataceae</taxon>
        <taxon>Lineolata</taxon>
    </lineage>
</organism>
<sequence length="169" mass="19656">MSSRGNGGLESQASQASKEESERNSTRERSSKGQPSEKSVKESEDESLSQSIDLYCAIYTPHFRNYYHWAFTTYNHSTRRWCIFEVTQDELDGPFRPEEHYVMEIWDAISLHGMIDEDTWTEGRQSMLEFYGQDFGGRGNDDDEGEEEEEPVRQGRQFLSAEYVYDSSE</sequence>
<dbReference type="OrthoDB" id="5242035at2759"/>
<keyword evidence="3" id="KW-1185">Reference proteome</keyword>
<evidence type="ECO:0000313" key="3">
    <source>
        <dbReference type="Proteomes" id="UP000799766"/>
    </source>
</evidence>